<gene>
    <name evidence="1" type="ORF">MHA01_24020</name>
</gene>
<reference evidence="1 2" key="1">
    <citation type="submission" date="2019-07" db="EMBL/GenBank/DDBJ databases">
        <title>Whole genome shotgun sequence of Marinococcus halophilus NBRC 102359.</title>
        <authorList>
            <person name="Hosoyama A."/>
            <person name="Uohara A."/>
            <person name="Ohji S."/>
            <person name="Ichikawa N."/>
        </authorList>
    </citation>
    <scope>NUCLEOTIDE SEQUENCE [LARGE SCALE GENOMIC DNA]</scope>
    <source>
        <strain evidence="1 2">NBRC 102359</strain>
    </source>
</reference>
<dbReference type="EMBL" id="BJUN01000015">
    <property type="protein sequence ID" value="GEK59497.1"/>
    <property type="molecule type" value="Genomic_DNA"/>
</dbReference>
<protein>
    <submittedName>
        <fullName evidence="1">Uncharacterized protein</fullName>
    </submittedName>
</protein>
<evidence type="ECO:0000313" key="2">
    <source>
        <dbReference type="Proteomes" id="UP000321051"/>
    </source>
</evidence>
<organism evidence="1 2">
    <name type="scientific">Marinococcus halophilus</name>
    <dbReference type="NCBI Taxonomy" id="1371"/>
    <lineage>
        <taxon>Bacteria</taxon>
        <taxon>Bacillati</taxon>
        <taxon>Bacillota</taxon>
        <taxon>Bacilli</taxon>
        <taxon>Bacillales</taxon>
        <taxon>Bacillaceae</taxon>
        <taxon>Marinococcus</taxon>
    </lineage>
</organism>
<comment type="caution">
    <text evidence="1">The sequence shown here is derived from an EMBL/GenBank/DDBJ whole genome shotgun (WGS) entry which is preliminary data.</text>
</comment>
<evidence type="ECO:0000313" key="1">
    <source>
        <dbReference type="EMBL" id="GEK59497.1"/>
    </source>
</evidence>
<dbReference type="AlphaFoldDB" id="A0A510YAU5"/>
<proteinExistence type="predicted"/>
<accession>A0A510YAU5</accession>
<sequence length="62" mass="6926">MKKTSIRTGMLRTDEKTIHKFSKSPAAPGFKCSRAFFSSSLEGKKKRSQKIALAEKLFCSSL</sequence>
<name>A0A510YAU5_MARHA</name>
<dbReference type="Proteomes" id="UP000321051">
    <property type="component" value="Unassembled WGS sequence"/>
</dbReference>
<keyword evidence="2" id="KW-1185">Reference proteome</keyword>